<sequence>MNQNERPIFFLKTNTCFVLYKLLLYILMVPPKYHWYVEGVALHSAQKAL</sequence>
<accession>A0A382JN48</accession>
<dbReference type="EMBL" id="UINC01074877">
    <property type="protein sequence ID" value="SVC12507.1"/>
    <property type="molecule type" value="Genomic_DNA"/>
</dbReference>
<dbReference type="AlphaFoldDB" id="A0A382JN48"/>
<gene>
    <name evidence="2" type="ORF">METZ01_LOCUS265361</name>
</gene>
<name>A0A382JN48_9ZZZZ</name>
<reference evidence="2" key="1">
    <citation type="submission" date="2018-05" db="EMBL/GenBank/DDBJ databases">
        <authorList>
            <person name="Lanie J.A."/>
            <person name="Ng W.-L."/>
            <person name="Kazmierczak K.M."/>
            <person name="Andrzejewski T.M."/>
            <person name="Davidsen T.M."/>
            <person name="Wayne K.J."/>
            <person name="Tettelin H."/>
            <person name="Glass J.I."/>
            <person name="Rusch D."/>
            <person name="Podicherti R."/>
            <person name="Tsui H.-C.T."/>
            <person name="Winkler M.E."/>
        </authorList>
    </citation>
    <scope>NUCLEOTIDE SEQUENCE</scope>
</reference>
<proteinExistence type="predicted"/>
<keyword evidence="1" id="KW-0812">Transmembrane</keyword>
<feature type="transmembrane region" description="Helical" evidence="1">
    <location>
        <begin position="9"/>
        <end position="28"/>
    </location>
</feature>
<organism evidence="2">
    <name type="scientific">marine metagenome</name>
    <dbReference type="NCBI Taxonomy" id="408172"/>
    <lineage>
        <taxon>unclassified sequences</taxon>
        <taxon>metagenomes</taxon>
        <taxon>ecological metagenomes</taxon>
    </lineage>
</organism>
<keyword evidence="1" id="KW-0472">Membrane</keyword>
<evidence type="ECO:0000313" key="2">
    <source>
        <dbReference type="EMBL" id="SVC12507.1"/>
    </source>
</evidence>
<keyword evidence="1" id="KW-1133">Transmembrane helix</keyword>
<protein>
    <submittedName>
        <fullName evidence="2">Uncharacterized protein</fullName>
    </submittedName>
</protein>
<evidence type="ECO:0000256" key="1">
    <source>
        <dbReference type="SAM" id="Phobius"/>
    </source>
</evidence>